<dbReference type="GO" id="GO:0009952">
    <property type="term" value="P:anterior/posterior pattern specification"/>
    <property type="evidence" value="ECO:0007669"/>
    <property type="project" value="TreeGrafter"/>
</dbReference>
<keyword evidence="3 6" id="KW-0238">DNA-binding</keyword>
<evidence type="ECO:0000313" key="11">
    <source>
        <dbReference type="Proteomes" id="UP000822476"/>
    </source>
</evidence>
<feature type="region of interest" description="Disordered" evidence="8">
    <location>
        <begin position="706"/>
        <end position="727"/>
    </location>
</feature>
<dbReference type="Gene3D" id="1.10.10.60">
    <property type="entry name" value="Homeodomain-like"/>
    <property type="match status" value="1"/>
</dbReference>
<feature type="region of interest" description="Disordered" evidence="8">
    <location>
        <begin position="35"/>
        <end position="57"/>
    </location>
</feature>
<feature type="compositionally biased region" description="Polar residues" evidence="8">
    <location>
        <begin position="344"/>
        <end position="364"/>
    </location>
</feature>
<gene>
    <name evidence="10" type="ORF">EG68_01563</name>
</gene>
<dbReference type="PANTHER" id="PTHR45771">
    <property type="entry name" value="HOMEOTIC PROTEIN DEFORMED"/>
    <property type="match status" value="1"/>
</dbReference>
<protein>
    <recommendedName>
        <fullName evidence="9">Homeobox domain-containing protein</fullName>
    </recommendedName>
</protein>
<feature type="domain" description="Homeobox" evidence="9">
    <location>
        <begin position="435"/>
        <end position="495"/>
    </location>
</feature>
<dbReference type="GO" id="GO:0000981">
    <property type="term" value="F:DNA-binding transcription factor activity, RNA polymerase II-specific"/>
    <property type="evidence" value="ECO:0007669"/>
    <property type="project" value="InterPro"/>
</dbReference>
<dbReference type="Pfam" id="PF00046">
    <property type="entry name" value="Homeodomain"/>
    <property type="match status" value="1"/>
</dbReference>
<evidence type="ECO:0000256" key="5">
    <source>
        <dbReference type="ARBA" id="ARBA00023242"/>
    </source>
</evidence>
<dbReference type="Proteomes" id="UP000822476">
    <property type="component" value="Unassembled WGS sequence"/>
</dbReference>
<dbReference type="OrthoDB" id="6159439at2759"/>
<dbReference type="InterPro" id="IPR020479">
    <property type="entry name" value="HD_metazoa"/>
</dbReference>
<evidence type="ECO:0000256" key="6">
    <source>
        <dbReference type="PROSITE-ProRule" id="PRU00108"/>
    </source>
</evidence>
<evidence type="ECO:0000259" key="9">
    <source>
        <dbReference type="PROSITE" id="PS50071"/>
    </source>
</evidence>
<feature type="compositionally biased region" description="Polar residues" evidence="8">
    <location>
        <begin position="401"/>
        <end position="414"/>
    </location>
</feature>
<name>A0A8S9Z1N1_9TREM</name>
<evidence type="ECO:0000313" key="10">
    <source>
        <dbReference type="EMBL" id="KAF7261329.1"/>
    </source>
</evidence>
<evidence type="ECO:0000256" key="3">
    <source>
        <dbReference type="ARBA" id="ARBA00023125"/>
    </source>
</evidence>
<comment type="subcellular location">
    <subcellularLocation>
        <location evidence="1 6 7">Nucleus</location>
    </subcellularLocation>
</comment>
<dbReference type="InterPro" id="IPR001356">
    <property type="entry name" value="HD"/>
</dbReference>
<dbReference type="InterPro" id="IPR050609">
    <property type="entry name" value="Antp_homeobox_Deformed_sf"/>
</dbReference>
<reference evidence="10" key="1">
    <citation type="submission" date="2019-07" db="EMBL/GenBank/DDBJ databases">
        <title>Annotation for the trematode Paragonimus miyazaki's.</title>
        <authorList>
            <person name="Choi Y.-J."/>
        </authorList>
    </citation>
    <scope>NUCLEOTIDE SEQUENCE</scope>
    <source>
        <strain evidence="10">Japan</strain>
    </source>
</reference>
<dbReference type="GO" id="GO:0000978">
    <property type="term" value="F:RNA polymerase II cis-regulatory region sequence-specific DNA binding"/>
    <property type="evidence" value="ECO:0007669"/>
    <property type="project" value="TreeGrafter"/>
</dbReference>
<keyword evidence="4 6" id="KW-0371">Homeobox</keyword>
<dbReference type="SMART" id="SM00389">
    <property type="entry name" value="HOX"/>
    <property type="match status" value="1"/>
</dbReference>
<dbReference type="PANTHER" id="PTHR45771:SF6">
    <property type="entry name" value="HOMEOTIC PROTEIN SEX COMBS REDUCED"/>
    <property type="match status" value="1"/>
</dbReference>
<evidence type="ECO:0000256" key="4">
    <source>
        <dbReference type="ARBA" id="ARBA00023155"/>
    </source>
</evidence>
<accession>A0A8S9Z1N1</accession>
<dbReference type="PROSITE" id="PS50071">
    <property type="entry name" value="HOMEOBOX_2"/>
    <property type="match status" value="1"/>
</dbReference>
<dbReference type="GO" id="GO:0045944">
    <property type="term" value="P:positive regulation of transcription by RNA polymerase II"/>
    <property type="evidence" value="ECO:0007669"/>
    <property type="project" value="TreeGrafter"/>
</dbReference>
<dbReference type="PROSITE" id="PS00032">
    <property type="entry name" value="ANTENNAPEDIA"/>
    <property type="match status" value="1"/>
</dbReference>
<feature type="region of interest" description="Disordered" evidence="8">
    <location>
        <begin position="331"/>
        <end position="427"/>
    </location>
</feature>
<dbReference type="SUPFAM" id="SSF46689">
    <property type="entry name" value="Homeodomain-like"/>
    <property type="match status" value="1"/>
</dbReference>
<evidence type="ECO:0000256" key="7">
    <source>
        <dbReference type="RuleBase" id="RU000682"/>
    </source>
</evidence>
<keyword evidence="11" id="KW-1185">Reference proteome</keyword>
<evidence type="ECO:0000256" key="1">
    <source>
        <dbReference type="ARBA" id="ARBA00004123"/>
    </source>
</evidence>
<proteinExistence type="predicted"/>
<keyword evidence="2" id="KW-0217">Developmental protein</keyword>
<organism evidence="10 11">
    <name type="scientific">Paragonimus skrjabini miyazakii</name>
    <dbReference type="NCBI Taxonomy" id="59628"/>
    <lineage>
        <taxon>Eukaryota</taxon>
        <taxon>Metazoa</taxon>
        <taxon>Spiralia</taxon>
        <taxon>Lophotrochozoa</taxon>
        <taxon>Platyhelminthes</taxon>
        <taxon>Trematoda</taxon>
        <taxon>Digenea</taxon>
        <taxon>Plagiorchiida</taxon>
        <taxon>Troglotremata</taxon>
        <taxon>Troglotrematidae</taxon>
        <taxon>Paragonimus</taxon>
    </lineage>
</organism>
<feature type="compositionally biased region" description="Polar residues" evidence="8">
    <location>
        <begin position="707"/>
        <end position="727"/>
    </location>
</feature>
<dbReference type="InterPro" id="IPR009057">
    <property type="entry name" value="Homeodomain-like_sf"/>
</dbReference>
<dbReference type="InterPro" id="IPR017970">
    <property type="entry name" value="Homeobox_CS"/>
</dbReference>
<sequence>MSVLLSMHASQTTAGIPKHLIGPIDYNALVGSGDDGSGLARSNSNNEEDGSGDIGVLPSSVDLSIKNACTGTHSKFESSCPRPTISPHSSPPGYGQLSLLRSEYGGDEGVLLGTGFTTSDIHSFTSPNLRSPRTGSFQTRTVPCSPITTNITQSTRIGQNNFATYDSSSLSLATYAQDSLVNNYNSDSETLCAPVIYPHMVTHDRRCLNHRTDALCPGSDYPTQSQMRRYCLETDRSGLSWKEMGYAGSATATHKFDTNNHLSPGAVIPNETHEFLSDELNNSSINHKTDSQVHRTIFPTQPLSCSQLNVHQPTATAVIYPWMKRVHSKASKQLLQKSARRQLSKQSSQTSNANKSLTSGVTKQVTKETNRESTGYIHERVNSKASSTKFDLEDSPIWTGDDTSGDTGANSCKQSAALDENGSDSEDFTYLGQTHDSKRTRTAYTRQQILELEKEFHYNKYLTRKRRLEIAHTLTLSERQIKIWFQNRRMKWKKEHHLPGMKQRLIDSRSPVTVRPNMCSPVNVQIPPVPMQNSLLSQDYRSVMEPGGCRLPVEFYSPLANNSLPLPSTDTWAHTTLGHSLSFNSSSLALTTIPNIMSPGSNLMYAPTQYNSMTDNRNPHTVARPTYMSGQEHHMLPDNCSLGLPSSPTLRFGVQSTPEETPSIRFVPNLSHTYNHLTENKTVHRYLNLTKSLALNVMGTEPYEMCNRSNASDSSLSNGQSSRDAGE</sequence>
<dbReference type="InterPro" id="IPR001827">
    <property type="entry name" value="Homeobox_Antennapedia_CS"/>
</dbReference>
<feature type="compositionally biased region" description="Basic and acidic residues" evidence="8">
    <location>
        <begin position="365"/>
        <end position="382"/>
    </location>
</feature>
<dbReference type="CDD" id="cd00086">
    <property type="entry name" value="homeodomain"/>
    <property type="match status" value="1"/>
</dbReference>
<dbReference type="PROSITE" id="PS00027">
    <property type="entry name" value="HOMEOBOX_1"/>
    <property type="match status" value="1"/>
</dbReference>
<dbReference type="GO" id="GO:0005654">
    <property type="term" value="C:nucleoplasm"/>
    <property type="evidence" value="ECO:0007669"/>
    <property type="project" value="TreeGrafter"/>
</dbReference>
<evidence type="ECO:0000256" key="8">
    <source>
        <dbReference type="SAM" id="MobiDB-lite"/>
    </source>
</evidence>
<feature type="region of interest" description="Disordered" evidence="8">
    <location>
        <begin position="123"/>
        <end position="145"/>
    </location>
</feature>
<comment type="caution">
    <text evidence="10">The sequence shown here is derived from an EMBL/GenBank/DDBJ whole genome shotgun (WGS) entry which is preliminary data.</text>
</comment>
<feature type="DNA-binding region" description="Homeobox" evidence="6">
    <location>
        <begin position="437"/>
        <end position="496"/>
    </location>
</feature>
<dbReference type="EMBL" id="JTDE01000415">
    <property type="protein sequence ID" value="KAF7261329.1"/>
    <property type="molecule type" value="Genomic_DNA"/>
</dbReference>
<evidence type="ECO:0000256" key="2">
    <source>
        <dbReference type="ARBA" id="ARBA00022473"/>
    </source>
</evidence>
<keyword evidence="5 6" id="KW-0539">Nucleus</keyword>
<dbReference type="AlphaFoldDB" id="A0A8S9Z1N1"/>
<dbReference type="PRINTS" id="PR00024">
    <property type="entry name" value="HOMEOBOX"/>
</dbReference>